<sequence length="322" mass="36840">MRVRVKAPKTKEEPYPDYDKRKRAPPRRFQPYATGKSLSVVDAHLQAAEKEKNQALKRQKSLRKRLEKSSLIPTSSSSSSSNNLVKTTEALTQPKHQPSSISLQDRQNVKSTSLDQWQNQLTYQLNSIGIGTKGATPQTTQSLLSPVLITENGGLLYATSLLGEKQERDYYDSESSESSEYYEPTTEEEYDYDSDYQPVRSFASAGTRRKQLKTREFWRQRSSKTSNKPKRGGRVTIVKNKSSKRPTRKRRVRFTPDTSADDESSESDNESARGGRAGSTPSRNRRSCLRNSEKKRRKRESEKESDTHREGEPISDMENFWN</sequence>
<feature type="compositionally biased region" description="Basic residues" evidence="1">
    <location>
        <begin position="241"/>
        <end position="253"/>
    </location>
</feature>
<dbReference type="EMBL" id="OU015566">
    <property type="protein sequence ID" value="CAG5104571.1"/>
    <property type="molecule type" value="Genomic_DNA"/>
</dbReference>
<feature type="compositionally biased region" description="Basic and acidic residues" evidence="1">
    <location>
        <begin position="9"/>
        <end position="20"/>
    </location>
</feature>
<feature type="region of interest" description="Disordered" evidence="1">
    <location>
        <begin position="166"/>
        <end position="322"/>
    </location>
</feature>
<feature type="compositionally biased region" description="Basic and acidic residues" evidence="1">
    <location>
        <begin position="299"/>
        <end position="312"/>
    </location>
</feature>
<accession>A0ABN7SSM8</accession>
<feature type="compositionally biased region" description="Basic residues" evidence="1">
    <location>
        <begin position="55"/>
        <end position="66"/>
    </location>
</feature>
<feature type="compositionally biased region" description="Basic residues" evidence="1">
    <location>
        <begin position="283"/>
        <end position="298"/>
    </location>
</feature>
<proteinExistence type="predicted"/>
<evidence type="ECO:0000313" key="3">
    <source>
        <dbReference type="Proteomes" id="UP001158576"/>
    </source>
</evidence>
<evidence type="ECO:0000256" key="1">
    <source>
        <dbReference type="SAM" id="MobiDB-lite"/>
    </source>
</evidence>
<reference evidence="2 3" key="1">
    <citation type="submission" date="2021-04" db="EMBL/GenBank/DDBJ databases">
        <authorList>
            <person name="Bliznina A."/>
        </authorList>
    </citation>
    <scope>NUCLEOTIDE SEQUENCE [LARGE SCALE GENOMIC DNA]</scope>
</reference>
<feature type="region of interest" description="Disordered" evidence="1">
    <location>
        <begin position="1"/>
        <end position="35"/>
    </location>
</feature>
<dbReference type="Proteomes" id="UP001158576">
    <property type="component" value="Chromosome 1"/>
</dbReference>
<keyword evidence="3" id="KW-1185">Reference proteome</keyword>
<feature type="compositionally biased region" description="Acidic residues" evidence="1">
    <location>
        <begin position="185"/>
        <end position="194"/>
    </location>
</feature>
<evidence type="ECO:0000313" key="2">
    <source>
        <dbReference type="EMBL" id="CAG5104571.1"/>
    </source>
</evidence>
<protein>
    <submittedName>
        <fullName evidence="2">Oidioi.mRNA.OKI2018_I69.chr1.g1347.t1.cds</fullName>
    </submittedName>
</protein>
<organism evidence="2 3">
    <name type="scientific">Oikopleura dioica</name>
    <name type="common">Tunicate</name>
    <dbReference type="NCBI Taxonomy" id="34765"/>
    <lineage>
        <taxon>Eukaryota</taxon>
        <taxon>Metazoa</taxon>
        <taxon>Chordata</taxon>
        <taxon>Tunicata</taxon>
        <taxon>Appendicularia</taxon>
        <taxon>Copelata</taxon>
        <taxon>Oikopleuridae</taxon>
        <taxon>Oikopleura</taxon>
    </lineage>
</organism>
<gene>
    <name evidence="2" type="ORF">OKIOD_LOCUS10112</name>
</gene>
<name>A0ABN7SSM8_OIKDI</name>
<feature type="region of interest" description="Disordered" evidence="1">
    <location>
        <begin position="49"/>
        <end position="85"/>
    </location>
</feature>
<feature type="compositionally biased region" description="Acidic residues" evidence="1">
    <location>
        <begin position="259"/>
        <end position="269"/>
    </location>
</feature>